<name>A0ABW2X7W7_9ACTN</name>
<proteinExistence type="predicted"/>
<reference evidence="2" key="1">
    <citation type="journal article" date="2019" name="Int. J. Syst. Evol. Microbiol.">
        <title>The Global Catalogue of Microorganisms (GCM) 10K type strain sequencing project: providing services to taxonomists for standard genome sequencing and annotation.</title>
        <authorList>
            <consortium name="The Broad Institute Genomics Platform"/>
            <consortium name="The Broad Institute Genome Sequencing Center for Infectious Disease"/>
            <person name="Wu L."/>
            <person name="Ma J."/>
        </authorList>
    </citation>
    <scope>NUCLEOTIDE SEQUENCE [LARGE SCALE GENOMIC DNA]</scope>
    <source>
        <strain evidence="2">JCM 12607</strain>
    </source>
</reference>
<evidence type="ECO:0000313" key="1">
    <source>
        <dbReference type="EMBL" id="MFD0629083.1"/>
    </source>
</evidence>
<dbReference type="Proteomes" id="UP001596915">
    <property type="component" value="Unassembled WGS sequence"/>
</dbReference>
<gene>
    <name evidence="1" type="ORF">ACFQ2K_47175</name>
</gene>
<accession>A0ABW2X7W7</accession>
<protein>
    <submittedName>
        <fullName evidence="1">Uncharacterized protein</fullName>
    </submittedName>
</protein>
<evidence type="ECO:0000313" key="2">
    <source>
        <dbReference type="Proteomes" id="UP001596915"/>
    </source>
</evidence>
<comment type="caution">
    <text evidence="1">The sequence shown here is derived from an EMBL/GenBank/DDBJ whole genome shotgun (WGS) entry which is preliminary data.</text>
</comment>
<keyword evidence="2" id="KW-1185">Reference proteome</keyword>
<sequence length="57" mass="6200">MTTSPQYPWERAERLDAGRMTDAVHTGTGVRLMVEGPVRAARWVPRTSGGPTATGPY</sequence>
<dbReference type="EMBL" id="JBHTGL010000008">
    <property type="protein sequence ID" value="MFD0629083.1"/>
    <property type="molecule type" value="Genomic_DNA"/>
</dbReference>
<organism evidence="1 2">
    <name type="scientific">Streptomyces sanglieri</name>
    <dbReference type="NCBI Taxonomy" id="193460"/>
    <lineage>
        <taxon>Bacteria</taxon>
        <taxon>Bacillati</taxon>
        <taxon>Actinomycetota</taxon>
        <taxon>Actinomycetes</taxon>
        <taxon>Kitasatosporales</taxon>
        <taxon>Streptomycetaceae</taxon>
        <taxon>Streptomyces</taxon>
    </lineage>
</organism>